<keyword evidence="4" id="KW-1185">Reference proteome</keyword>
<dbReference type="InterPro" id="IPR050816">
    <property type="entry name" value="Flavin-dep_Halogenase_NPB"/>
</dbReference>
<evidence type="ECO:0000313" key="4">
    <source>
        <dbReference type="Proteomes" id="UP001183246"/>
    </source>
</evidence>
<dbReference type="SUPFAM" id="SSF51905">
    <property type="entry name" value="FAD/NAD(P)-binding domain"/>
    <property type="match status" value="1"/>
</dbReference>
<dbReference type="Proteomes" id="UP001183246">
    <property type="component" value="Unassembled WGS sequence"/>
</dbReference>
<reference evidence="4" key="1">
    <citation type="submission" date="2023-07" db="EMBL/GenBank/DDBJ databases">
        <title>30 novel species of actinomycetes from the DSMZ collection.</title>
        <authorList>
            <person name="Nouioui I."/>
        </authorList>
    </citation>
    <scope>NUCLEOTIDE SEQUENCE [LARGE SCALE GENOMIC DNA]</scope>
    <source>
        <strain evidence="4">DSM 44938</strain>
    </source>
</reference>
<comment type="similarity">
    <text evidence="2">Belongs to the flavin-dependent halogenase family. Bacterial tryptophan halogenase subfamily.</text>
</comment>
<dbReference type="Gene3D" id="3.50.50.60">
    <property type="entry name" value="FAD/NAD(P)-binding domain"/>
    <property type="match status" value="1"/>
</dbReference>
<name>A0ABU2MZ40_9ACTN</name>
<protein>
    <recommendedName>
        <fullName evidence="5">Halogenase</fullName>
    </recommendedName>
</protein>
<evidence type="ECO:0000256" key="2">
    <source>
        <dbReference type="ARBA" id="ARBA00038396"/>
    </source>
</evidence>
<proteinExistence type="inferred from homology"/>
<evidence type="ECO:0008006" key="5">
    <source>
        <dbReference type="Google" id="ProtNLM"/>
    </source>
</evidence>
<gene>
    <name evidence="3" type="ORF">RM590_30745</name>
</gene>
<accession>A0ABU2MZ40</accession>
<dbReference type="PANTHER" id="PTHR43747">
    <property type="entry name" value="FAD-BINDING PROTEIN"/>
    <property type="match status" value="1"/>
</dbReference>
<sequence>MNIPHPGAATGPEDSDVIVLGSGVAANALAVVLAKHGVRVTVAAESGRQPFGRGEMLGRYSALLLRTLAARYAVPEFAHLTSLAELTRIVGASGGMERCHGFVYHRAGQAQNPDELLQMSPPKTIPPEPSLYRPEVEEYLAGTAEKYGARRLTDVRIEEVEASSEGVRVTLDGGKVLTGRYLVDAGDRNSAFAARWGLHEDPCPLSSQTRSLYTHMRGVRSFDDVFGGEAYQAPTPWHEGSVRHLFDGGWLEIFDFGNRPESTNHTQSVCLNLDAVRFPAGASPEADFQDFLARFPSIAPLFEKAEPTGPWLTEERQQYVCATTVGPRWCVIGEAAGYVDPWLNRGLITSLEQVNALAWRLLDAVRDGDFATERFAAMHRITRRLLAGDDRVVSLITASLTDHALWRSALSVFETGLRFGQFVMQRAANTLLETGSDEEVRALEDIEFFGSVFPGHAGYNELLNNAVAECAAAAEGRRKPQEAADTLLRWLHEADWVPDFFVLDTSARFPHLTPKDLQALEQWARGDAPADVGALALTAIETLKKQAMAAQRQ</sequence>
<dbReference type="EMBL" id="JAVREL010000025">
    <property type="protein sequence ID" value="MDT0346927.1"/>
    <property type="molecule type" value="Genomic_DNA"/>
</dbReference>
<evidence type="ECO:0000313" key="3">
    <source>
        <dbReference type="EMBL" id="MDT0346927.1"/>
    </source>
</evidence>
<evidence type="ECO:0000256" key="1">
    <source>
        <dbReference type="ARBA" id="ARBA00023002"/>
    </source>
</evidence>
<dbReference type="PANTHER" id="PTHR43747:SF5">
    <property type="entry name" value="FAD-BINDING DOMAIN-CONTAINING PROTEIN"/>
    <property type="match status" value="1"/>
</dbReference>
<comment type="caution">
    <text evidence="3">The sequence shown here is derived from an EMBL/GenBank/DDBJ whole genome shotgun (WGS) entry which is preliminary data.</text>
</comment>
<organism evidence="3 4">
    <name type="scientific">Streptomyces litchfieldiae</name>
    <dbReference type="NCBI Taxonomy" id="3075543"/>
    <lineage>
        <taxon>Bacteria</taxon>
        <taxon>Bacillati</taxon>
        <taxon>Actinomycetota</taxon>
        <taxon>Actinomycetes</taxon>
        <taxon>Kitasatosporales</taxon>
        <taxon>Streptomycetaceae</taxon>
        <taxon>Streptomyces</taxon>
    </lineage>
</organism>
<dbReference type="RefSeq" id="WP_311708053.1">
    <property type="nucleotide sequence ID" value="NZ_JAVREL010000025.1"/>
</dbReference>
<keyword evidence="1" id="KW-0560">Oxidoreductase</keyword>
<dbReference type="InterPro" id="IPR036188">
    <property type="entry name" value="FAD/NAD-bd_sf"/>
</dbReference>